<name>A0ABP5DI76_9ACTN</name>
<evidence type="ECO:0008006" key="3">
    <source>
        <dbReference type="Google" id="ProtNLM"/>
    </source>
</evidence>
<gene>
    <name evidence="1" type="ORF">GCM10009838_45920</name>
</gene>
<protein>
    <recommendedName>
        <fullName evidence="3">Metal-dependent phosphohydrolase</fullName>
    </recommendedName>
</protein>
<sequence>MAKSLHERWLALAGITPESIRLGDDLVARWSEPHRRYHTLEHLTRVLDGVDEFGGYADDVTAVRYAAWFHDAVYDGGEASGDNEELSAQLAETELPVLLVPPERVAEVARLVRLTKGHAAAEDDRNGAVLCDADLAVLGGRAADYAAYKQAIRQEYSEVPDELFRPGRAAVLKALLELPALFRTPVAVERYEKRARANLSAEIAELEG</sequence>
<dbReference type="PANTHER" id="PTHR21174">
    <property type="match status" value="1"/>
</dbReference>
<comment type="caution">
    <text evidence="1">The sequence shown here is derived from an EMBL/GenBank/DDBJ whole genome shotgun (WGS) entry which is preliminary data.</text>
</comment>
<dbReference type="Proteomes" id="UP001499854">
    <property type="component" value="Unassembled WGS sequence"/>
</dbReference>
<reference evidence="2" key="1">
    <citation type="journal article" date="2019" name="Int. J. Syst. Evol. Microbiol.">
        <title>The Global Catalogue of Microorganisms (GCM) 10K type strain sequencing project: providing services to taxonomists for standard genome sequencing and annotation.</title>
        <authorList>
            <consortium name="The Broad Institute Genomics Platform"/>
            <consortium name="The Broad Institute Genome Sequencing Center for Infectious Disease"/>
            <person name="Wu L."/>
            <person name="Ma J."/>
        </authorList>
    </citation>
    <scope>NUCLEOTIDE SEQUENCE [LARGE SCALE GENOMIC DNA]</scope>
    <source>
        <strain evidence="2">JCM 16013</strain>
    </source>
</reference>
<dbReference type="PIRSF" id="PIRSF035170">
    <property type="entry name" value="HD_phosphohydro"/>
    <property type="match status" value="1"/>
</dbReference>
<dbReference type="Gene3D" id="1.10.3210.10">
    <property type="entry name" value="Hypothetical protein af1432"/>
    <property type="match status" value="1"/>
</dbReference>
<dbReference type="RefSeq" id="WP_344659143.1">
    <property type="nucleotide sequence ID" value="NZ_BAAAQM010000026.1"/>
</dbReference>
<dbReference type="SUPFAM" id="SSF109604">
    <property type="entry name" value="HD-domain/PDEase-like"/>
    <property type="match status" value="1"/>
</dbReference>
<dbReference type="PANTHER" id="PTHR21174:SF0">
    <property type="entry name" value="HD PHOSPHOHYDROLASE FAMILY PROTEIN-RELATED"/>
    <property type="match status" value="1"/>
</dbReference>
<accession>A0ABP5DI76</accession>
<dbReference type="EMBL" id="BAAAQM010000026">
    <property type="protein sequence ID" value="GAA1979694.1"/>
    <property type="molecule type" value="Genomic_DNA"/>
</dbReference>
<organism evidence="1 2">
    <name type="scientific">Catenulispora subtropica</name>
    <dbReference type="NCBI Taxonomy" id="450798"/>
    <lineage>
        <taxon>Bacteria</taxon>
        <taxon>Bacillati</taxon>
        <taxon>Actinomycetota</taxon>
        <taxon>Actinomycetes</taxon>
        <taxon>Catenulisporales</taxon>
        <taxon>Catenulisporaceae</taxon>
        <taxon>Catenulispora</taxon>
    </lineage>
</organism>
<evidence type="ECO:0000313" key="1">
    <source>
        <dbReference type="EMBL" id="GAA1979694.1"/>
    </source>
</evidence>
<proteinExistence type="predicted"/>
<keyword evidence="2" id="KW-1185">Reference proteome</keyword>
<evidence type="ECO:0000313" key="2">
    <source>
        <dbReference type="Proteomes" id="UP001499854"/>
    </source>
</evidence>
<dbReference type="InterPro" id="IPR009218">
    <property type="entry name" value="HD_phosphohydro"/>
</dbReference>